<feature type="chain" id="PRO_5003940460" evidence="3">
    <location>
        <begin position="24"/>
        <end position="374"/>
    </location>
</feature>
<feature type="compositionally biased region" description="Basic and acidic residues" evidence="2">
    <location>
        <begin position="336"/>
        <end position="346"/>
    </location>
</feature>
<protein>
    <submittedName>
        <fullName evidence="4">Uncharacterized protein</fullName>
    </submittedName>
</protein>
<organism evidence="4 5">
    <name type="scientific">Singulisphaera acidiphila (strain ATCC BAA-1392 / DSM 18658 / VKM B-2454 / MOB10)</name>
    <dbReference type="NCBI Taxonomy" id="886293"/>
    <lineage>
        <taxon>Bacteria</taxon>
        <taxon>Pseudomonadati</taxon>
        <taxon>Planctomycetota</taxon>
        <taxon>Planctomycetia</taxon>
        <taxon>Isosphaerales</taxon>
        <taxon>Isosphaeraceae</taxon>
        <taxon>Singulisphaera</taxon>
    </lineage>
</organism>
<name>L0DNX8_SINAD</name>
<evidence type="ECO:0000256" key="2">
    <source>
        <dbReference type="SAM" id="MobiDB-lite"/>
    </source>
</evidence>
<keyword evidence="3" id="KW-0732">Signal</keyword>
<dbReference type="HOGENOM" id="CLU_760528_0_0_0"/>
<dbReference type="OrthoDB" id="255043at2"/>
<feature type="signal peptide" evidence="3">
    <location>
        <begin position="1"/>
        <end position="23"/>
    </location>
</feature>
<reference evidence="4 5" key="1">
    <citation type="submission" date="2012-02" db="EMBL/GenBank/DDBJ databases">
        <title>Complete sequence of chromosome of Singulisphaera acidiphila DSM 18658.</title>
        <authorList>
            <consortium name="US DOE Joint Genome Institute (JGI-PGF)"/>
            <person name="Lucas S."/>
            <person name="Copeland A."/>
            <person name="Lapidus A."/>
            <person name="Glavina del Rio T."/>
            <person name="Dalin E."/>
            <person name="Tice H."/>
            <person name="Bruce D."/>
            <person name="Goodwin L."/>
            <person name="Pitluck S."/>
            <person name="Peters L."/>
            <person name="Ovchinnikova G."/>
            <person name="Chertkov O."/>
            <person name="Kyrpides N."/>
            <person name="Mavromatis K."/>
            <person name="Ivanova N."/>
            <person name="Brettin T."/>
            <person name="Detter J.C."/>
            <person name="Han C."/>
            <person name="Larimer F."/>
            <person name="Land M."/>
            <person name="Hauser L."/>
            <person name="Markowitz V."/>
            <person name="Cheng J.-F."/>
            <person name="Hugenholtz P."/>
            <person name="Woyke T."/>
            <person name="Wu D."/>
            <person name="Tindall B."/>
            <person name="Pomrenke H."/>
            <person name="Brambilla E."/>
            <person name="Klenk H.-P."/>
            <person name="Eisen J.A."/>
        </authorList>
    </citation>
    <scope>NUCLEOTIDE SEQUENCE [LARGE SCALE GENOMIC DNA]</scope>
    <source>
        <strain evidence="5">ATCC BAA-1392 / DSM 18658 / VKM B-2454 / MOB10</strain>
    </source>
</reference>
<sequence length="374" mass="41074">MLWVRRLIVMLAVVAVEGTSAHAQFNYPGGYGGWGWGGWGGGVGTVQGDVARGLGVFAEGAGIYNQQTAVANSINADTAMRWNQYVWEGQQEANRRYHERLARQRQGINQAREEVARRLRDNPEPRDVVRGDALNVALDELLNPRVYYRGLKATGVKVPGTLIRDIPFQYAAGAITVSVDQLTKGGLPEPLKAEPFAADRENLKELAAELRKQNEEKGEFDTATLEKAQEAIRAMRTKVEATIPRGTRQRTEAERYLKALFGLTRMLQTPAINVLLAGVEKRPEVTLAELLTFMSANNLRFGIASSPRQQEVNTTLFPLLVKARDEAAASLAGTEVKADKNGDSRPSDFFAEMPLEALDRKPSKTPAPPAPAPQ</sequence>
<dbReference type="KEGG" id="saci:Sinac_7024"/>
<dbReference type="EMBL" id="CP003364">
    <property type="protein sequence ID" value="AGA31079.1"/>
    <property type="molecule type" value="Genomic_DNA"/>
</dbReference>
<keyword evidence="1" id="KW-0175">Coiled coil</keyword>
<keyword evidence="5" id="KW-1185">Reference proteome</keyword>
<feature type="compositionally biased region" description="Pro residues" evidence="2">
    <location>
        <begin position="365"/>
        <end position="374"/>
    </location>
</feature>
<accession>L0DNX8</accession>
<proteinExistence type="predicted"/>
<gene>
    <name evidence="4" type="ordered locus">Sinac_7024</name>
</gene>
<dbReference type="RefSeq" id="WP_015250151.1">
    <property type="nucleotide sequence ID" value="NC_019892.1"/>
</dbReference>
<evidence type="ECO:0000256" key="3">
    <source>
        <dbReference type="SAM" id="SignalP"/>
    </source>
</evidence>
<dbReference type="Proteomes" id="UP000010798">
    <property type="component" value="Chromosome"/>
</dbReference>
<evidence type="ECO:0000313" key="4">
    <source>
        <dbReference type="EMBL" id="AGA31079.1"/>
    </source>
</evidence>
<feature type="region of interest" description="Disordered" evidence="2">
    <location>
        <begin position="331"/>
        <end position="374"/>
    </location>
</feature>
<evidence type="ECO:0000313" key="5">
    <source>
        <dbReference type="Proteomes" id="UP000010798"/>
    </source>
</evidence>
<evidence type="ECO:0000256" key="1">
    <source>
        <dbReference type="SAM" id="Coils"/>
    </source>
</evidence>
<dbReference type="AlphaFoldDB" id="L0DNX8"/>
<feature type="coiled-coil region" evidence="1">
    <location>
        <begin position="196"/>
        <end position="223"/>
    </location>
</feature>